<name>A0A0N4XZB5_NIPBR</name>
<reference evidence="7 8" key="2">
    <citation type="submission" date="2018-11" db="EMBL/GenBank/DDBJ databases">
        <authorList>
            <consortium name="Pathogen Informatics"/>
        </authorList>
    </citation>
    <scope>NUCLEOTIDE SEQUENCE [LARGE SCALE GENOMIC DNA]</scope>
</reference>
<dbReference type="GO" id="GO:0051731">
    <property type="term" value="F:polynucleotide 5'-hydroxyl-kinase activity"/>
    <property type="evidence" value="ECO:0007669"/>
    <property type="project" value="InterPro"/>
</dbReference>
<dbReference type="GO" id="GO:0031124">
    <property type="term" value="P:mRNA 3'-end processing"/>
    <property type="evidence" value="ECO:0007669"/>
    <property type="project" value="InterPro"/>
</dbReference>
<keyword evidence="5" id="KW-0539">Nucleus</keyword>
<dbReference type="InterPro" id="IPR038239">
    <property type="entry name" value="Clp1_N_sf"/>
</dbReference>
<evidence type="ECO:0000256" key="5">
    <source>
        <dbReference type="ARBA" id="ARBA00023242"/>
    </source>
</evidence>
<dbReference type="Gene3D" id="3.40.630.30">
    <property type="match status" value="1"/>
</dbReference>
<keyword evidence="4" id="KW-0067">ATP-binding</keyword>
<evidence type="ECO:0000256" key="4">
    <source>
        <dbReference type="ARBA" id="ARBA00022840"/>
    </source>
</evidence>
<organism evidence="9">
    <name type="scientific">Nippostrongylus brasiliensis</name>
    <name type="common">Rat hookworm</name>
    <dbReference type="NCBI Taxonomy" id="27835"/>
    <lineage>
        <taxon>Eukaryota</taxon>
        <taxon>Metazoa</taxon>
        <taxon>Ecdysozoa</taxon>
        <taxon>Nematoda</taxon>
        <taxon>Chromadorea</taxon>
        <taxon>Rhabditida</taxon>
        <taxon>Rhabditina</taxon>
        <taxon>Rhabditomorpha</taxon>
        <taxon>Strongyloidea</taxon>
        <taxon>Heligmosomidae</taxon>
        <taxon>Nippostrongylus</taxon>
    </lineage>
</organism>
<dbReference type="GO" id="GO:0016747">
    <property type="term" value="F:acyltransferase activity, transferring groups other than amino-acyl groups"/>
    <property type="evidence" value="ECO:0007669"/>
    <property type="project" value="InterPro"/>
</dbReference>
<dbReference type="WBParaSite" id="NBR_0000850501-mRNA-1">
    <property type="protein sequence ID" value="NBR_0000850501-mRNA-1"/>
    <property type="gene ID" value="NBR_0000850501"/>
</dbReference>
<dbReference type="InterPro" id="IPR045116">
    <property type="entry name" value="Clp1/Grc3"/>
</dbReference>
<dbReference type="Gene3D" id="2.40.30.330">
    <property type="entry name" value="Pre-mRNA cleavage complex subunit Clp1, C-terminal domain"/>
    <property type="match status" value="1"/>
</dbReference>
<dbReference type="InterPro" id="IPR016181">
    <property type="entry name" value="Acyl_CoA_acyltransferase"/>
</dbReference>
<dbReference type="Proteomes" id="UP000271162">
    <property type="component" value="Unassembled WGS sequence"/>
</dbReference>
<dbReference type="GO" id="GO:0005524">
    <property type="term" value="F:ATP binding"/>
    <property type="evidence" value="ECO:0007669"/>
    <property type="project" value="UniProtKB-KW"/>
</dbReference>
<dbReference type="OMA" id="GENQWER"/>
<evidence type="ECO:0000313" key="7">
    <source>
        <dbReference type="EMBL" id="VDL72095.1"/>
    </source>
</evidence>
<dbReference type="Gene3D" id="2.60.120.1030">
    <property type="entry name" value="Clp1, DNA binding domain"/>
    <property type="match status" value="1"/>
</dbReference>
<keyword evidence="3" id="KW-0547">Nucleotide-binding</keyword>
<dbReference type="AlphaFoldDB" id="A0A0N4XZB5"/>
<dbReference type="Gene3D" id="3.40.50.300">
    <property type="entry name" value="P-loop containing nucleotide triphosphate hydrolases"/>
    <property type="match status" value="1"/>
</dbReference>
<evidence type="ECO:0000313" key="8">
    <source>
        <dbReference type="Proteomes" id="UP000271162"/>
    </source>
</evidence>
<dbReference type="InterPro" id="IPR032324">
    <property type="entry name" value="Clp1_N"/>
</dbReference>
<dbReference type="STRING" id="27835.A0A0N4XZB5"/>
<dbReference type="InterPro" id="IPR038238">
    <property type="entry name" value="Clp1_C_sf"/>
</dbReference>
<dbReference type="Pfam" id="PF16575">
    <property type="entry name" value="CLP1_P"/>
    <property type="match status" value="1"/>
</dbReference>
<reference evidence="9" key="1">
    <citation type="submission" date="2017-02" db="UniProtKB">
        <authorList>
            <consortium name="WormBaseParasite"/>
        </authorList>
    </citation>
    <scope>IDENTIFICATION</scope>
</reference>
<evidence type="ECO:0000313" key="9">
    <source>
        <dbReference type="WBParaSite" id="NBR_0000850501-mRNA-1"/>
    </source>
</evidence>
<comment type="subcellular location">
    <subcellularLocation>
        <location evidence="1">Nucleus</location>
    </subcellularLocation>
</comment>
<evidence type="ECO:0000259" key="6">
    <source>
        <dbReference type="PROSITE" id="PS51186"/>
    </source>
</evidence>
<dbReference type="GO" id="GO:0005634">
    <property type="term" value="C:nucleus"/>
    <property type="evidence" value="ECO:0007669"/>
    <property type="project" value="UniProtKB-SubCell"/>
</dbReference>
<dbReference type="FunFam" id="3.40.50.300:FF:000454">
    <property type="entry name" value="Protein CLP1 homolog"/>
    <property type="match status" value="1"/>
</dbReference>
<keyword evidence="2" id="KW-0507">mRNA processing</keyword>
<dbReference type="SUPFAM" id="SSF52540">
    <property type="entry name" value="P-loop containing nucleoside triphosphate hydrolases"/>
    <property type="match status" value="1"/>
</dbReference>
<accession>A0A0N4XZB5</accession>
<dbReference type="InterPro" id="IPR027417">
    <property type="entry name" value="P-loop_NTPase"/>
</dbReference>
<dbReference type="InterPro" id="IPR010655">
    <property type="entry name" value="Clp1_C"/>
</dbReference>
<dbReference type="SUPFAM" id="SSF55729">
    <property type="entry name" value="Acyl-CoA N-acyltransferases (Nat)"/>
    <property type="match status" value="1"/>
</dbReference>
<dbReference type="CDD" id="cd04301">
    <property type="entry name" value="NAT_SF"/>
    <property type="match status" value="1"/>
</dbReference>
<dbReference type="PANTHER" id="PTHR12755">
    <property type="entry name" value="CLEAVAGE/POLYADENYLATION FACTOR IA SUBUNIT CLP1P"/>
    <property type="match status" value="1"/>
</dbReference>
<dbReference type="PROSITE" id="PS51186">
    <property type="entry name" value="GNAT"/>
    <property type="match status" value="1"/>
</dbReference>
<dbReference type="InterPro" id="IPR000182">
    <property type="entry name" value="GNAT_dom"/>
</dbReference>
<feature type="domain" description="N-acetyltransferase" evidence="6">
    <location>
        <begin position="404"/>
        <end position="550"/>
    </location>
</feature>
<evidence type="ECO:0000256" key="3">
    <source>
        <dbReference type="ARBA" id="ARBA00022741"/>
    </source>
</evidence>
<dbReference type="InterPro" id="IPR032319">
    <property type="entry name" value="CLP1_P"/>
</dbReference>
<dbReference type="Pfam" id="PF06807">
    <property type="entry name" value="Clp1"/>
    <property type="match status" value="1"/>
</dbReference>
<keyword evidence="8" id="KW-1185">Reference proteome</keyword>
<evidence type="ECO:0000256" key="2">
    <source>
        <dbReference type="ARBA" id="ARBA00022664"/>
    </source>
</evidence>
<protein>
    <submittedName>
        <fullName evidence="9">N-acetyltransferase domain-containing protein</fullName>
    </submittedName>
</protein>
<sequence>MPLTNSYNPKVQEFSLKEDHELRFEVGATEVVLELLQGRAEVFGTELEMHKKYAFPPNTRVAVFSWKGATVELIGPTTSAYVAEQTPMVIYLNTHAALEQLRQHSEGQMAVDGNENPKGPRIMLVGPTDVGKTTVCRILCNYAVRQGRSPVYIDLDVGQGSISVPGTIGALFINKTADVVEGFDRSKPLVYNFGHISPGENLPLYDLLVKELADSVTARCATHPEANMGGLVINTCGWVTGEGYACIVSAAEAFEVDVVIVLDHERLYNELQRDLPTFVKILHQPKSGGVETRSRQSRMAARSAAIHRYFYGVHSNPYFPFTFEMHFGEVIFCKIGTEKLPESCLPFGSKVEDHNTKVEAISPSADMAHRMFAVTPCPTVSQAVLKASVLGFVVITEVNLTATMEFVRIDASNIRAVENMHAMSFPIQYSNKFFKQIQNNDLCVALLVNGACLGVVCCKFEIVGCTKTLYIMSLAVGTLHRRCGLGSKLLDFAISKAASHQVPIIRLHVQVNNINAIKFYTSKGFEIVETTKNYYRRCVPPDAFIMQKAL</sequence>
<dbReference type="GO" id="GO:0006388">
    <property type="term" value="P:tRNA splicing, via endonucleolytic cleavage and ligation"/>
    <property type="evidence" value="ECO:0007669"/>
    <property type="project" value="TreeGrafter"/>
</dbReference>
<dbReference type="EMBL" id="UYSL01020014">
    <property type="protein sequence ID" value="VDL72095.1"/>
    <property type="molecule type" value="Genomic_DNA"/>
</dbReference>
<evidence type="ECO:0000256" key="1">
    <source>
        <dbReference type="ARBA" id="ARBA00004123"/>
    </source>
</evidence>
<dbReference type="Pfam" id="PF00583">
    <property type="entry name" value="Acetyltransf_1"/>
    <property type="match status" value="1"/>
</dbReference>
<proteinExistence type="predicted"/>
<dbReference type="Pfam" id="PF16573">
    <property type="entry name" value="CLP1_N"/>
    <property type="match status" value="1"/>
</dbReference>
<dbReference type="FunFam" id="2.60.120.1030:FF:000001">
    <property type="entry name" value="Protein CLP1 homolog 5"/>
    <property type="match status" value="1"/>
</dbReference>
<dbReference type="PANTHER" id="PTHR12755:SF6">
    <property type="entry name" value="POLYRIBONUCLEOTIDE 5'-HYDROXYL-KINASE CLP1"/>
    <property type="match status" value="1"/>
</dbReference>
<gene>
    <name evidence="7" type="ORF">NBR_LOCUS8506</name>
</gene>